<evidence type="ECO:0000256" key="2">
    <source>
        <dbReference type="ARBA" id="ARBA00004370"/>
    </source>
</evidence>
<dbReference type="InterPro" id="IPR019845">
    <property type="entry name" value="Squalene/phytoene_synthase_CS"/>
</dbReference>
<dbReference type="SFLD" id="SFLDG01018">
    <property type="entry name" value="Squalene/Phytoene_Synthase_Lik"/>
    <property type="match status" value="1"/>
</dbReference>
<keyword evidence="7" id="KW-0812">Transmembrane</keyword>
<dbReference type="PROSITE" id="PS01044">
    <property type="entry name" value="SQUALEN_PHYTOEN_SYN_1"/>
    <property type="match status" value="1"/>
</dbReference>
<comment type="subcellular location">
    <subcellularLocation>
        <location evidence="2">Membrane</location>
    </subcellularLocation>
</comment>
<comment type="cofactor">
    <cofactor evidence="1">
        <name>Mg(2+)</name>
        <dbReference type="ChEBI" id="CHEBI:18420"/>
    </cofactor>
</comment>
<dbReference type="CDD" id="cd00683">
    <property type="entry name" value="Trans_IPPS_HH"/>
    <property type="match status" value="1"/>
</dbReference>
<accession>A0A3L6LCU6</accession>
<gene>
    <name evidence="11" type="ORF">DPX39_040046100</name>
</gene>
<evidence type="ECO:0000256" key="7">
    <source>
        <dbReference type="ARBA" id="ARBA00022692"/>
    </source>
</evidence>
<dbReference type="SUPFAM" id="SSF48576">
    <property type="entry name" value="Terpenoid synthases"/>
    <property type="match status" value="1"/>
</dbReference>
<dbReference type="Pfam" id="PF00494">
    <property type="entry name" value="SQS_PSY"/>
    <property type="match status" value="1"/>
</dbReference>
<evidence type="ECO:0000256" key="9">
    <source>
        <dbReference type="ARBA" id="ARBA00023098"/>
    </source>
</evidence>
<dbReference type="InterPro" id="IPR044844">
    <property type="entry name" value="Trans_IPPS_euk-type"/>
</dbReference>
<dbReference type="GO" id="GO:0005789">
    <property type="term" value="C:endoplasmic reticulum membrane"/>
    <property type="evidence" value="ECO:0007669"/>
    <property type="project" value="TreeGrafter"/>
</dbReference>
<dbReference type="InterPro" id="IPR008949">
    <property type="entry name" value="Isoprenoid_synthase_dom_sf"/>
</dbReference>
<dbReference type="InterPro" id="IPR033904">
    <property type="entry name" value="Trans_IPPS_HH"/>
</dbReference>
<dbReference type="PROSITE" id="PS01045">
    <property type="entry name" value="SQUALEN_PHYTOEN_SYN_2"/>
    <property type="match status" value="1"/>
</dbReference>
<evidence type="ECO:0000256" key="8">
    <source>
        <dbReference type="ARBA" id="ARBA00022989"/>
    </source>
</evidence>
<evidence type="ECO:0000256" key="6">
    <source>
        <dbReference type="ARBA" id="ARBA00022679"/>
    </source>
</evidence>
<evidence type="ECO:0000256" key="1">
    <source>
        <dbReference type="ARBA" id="ARBA00001946"/>
    </source>
</evidence>
<evidence type="ECO:0000256" key="10">
    <source>
        <dbReference type="ARBA" id="ARBA00023136"/>
    </source>
</evidence>
<organism evidence="11">
    <name type="scientific">Trypanosoma brucei equiperdum</name>
    <dbReference type="NCBI Taxonomy" id="630700"/>
    <lineage>
        <taxon>Eukaryota</taxon>
        <taxon>Discoba</taxon>
        <taxon>Euglenozoa</taxon>
        <taxon>Kinetoplastea</taxon>
        <taxon>Metakinetoplastina</taxon>
        <taxon>Trypanosomatida</taxon>
        <taxon>Trypanosomatidae</taxon>
        <taxon>Trypanosoma</taxon>
    </lineage>
</organism>
<sequence>MDYVSELYAMIRVRWQMRRMAGELQADDEDLRFCYDVLRDVSRSFALVIMQLKAALRDAVCVFYLVLRALDTVEDDMQLPLEFKLRELPLFHTRLHDHTWRLDGVGEGRERELLQKFPHVSAAFSRLDPSFQSVIEDICRRMADGMCDFLQRTDTCKANNKEISEDNCHDGKSEKSAVETREDFDLYCHYVAGLVGLGLTQLFVRSGLEKAALEENMTRANHMGLLLQKTNIIRDFYEDICESPPRVFWPREIWGQYTDDLHAFKGITRPTNGSNDTACGEGRKYSDEEKEIIKSKAVDCLNAMVADALVHLPPVIEYLAELRDPTVFAFCAIPQVMAVATLALVFDNPDVFHSRVKLTRGATCKIIHNATELSAALKLVRIYAQKLLSNAHAGVASHEAVAQSLQVAIKTMDEQVLRHNTKMVEGPTRRVLAQYSALGGGLLLKVVDGVFGFWAGEKVLV</sequence>
<keyword evidence="6" id="KW-0808">Transferase</keyword>
<dbReference type="Gene3D" id="1.10.600.10">
    <property type="entry name" value="Farnesyl Diphosphate Synthase"/>
    <property type="match status" value="1"/>
</dbReference>
<keyword evidence="10" id="KW-0472">Membrane</keyword>
<comment type="similarity">
    <text evidence="3">Belongs to the phytoene/squalene synthase family.</text>
</comment>
<keyword evidence="9" id="KW-0443">Lipid metabolism</keyword>
<evidence type="ECO:0000313" key="11">
    <source>
        <dbReference type="EMBL" id="RHW73047.1"/>
    </source>
</evidence>
<evidence type="ECO:0000256" key="5">
    <source>
        <dbReference type="ARBA" id="ARBA00022516"/>
    </source>
</evidence>
<dbReference type="EMBL" id="QSBY01000004">
    <property type="protein sequence ID" value="RHW73047.1"/>
    <property type="molecule type" value="Genomic_DNA"/>
</dbReference>
<comment type="caution">
    <text evidence="11">The sequence shown here is derived from an EMBL/GenBank/DDBJ whole genome shotgun (WGS) entry which is preliminary data.</text>
</comment>
<dbReference type="EC" id="2.5.1.21" evidence="4"/>
<dbReference type="InterPro" id="IPR002060">
    <property type="entry name" value="Squ/phyt_synthse"/>
</dbReference>
<proteinExistence type="inferred from homology"/>
<dbReference type="GO" id="GO:0045338">
    <property type="term" value="P:farnesyl diphosphate metabolic process"/>
    <property type="evidence" value="ECO:0007669"/>
    <property type="project" value="InterPro"/>
</dbReference>
<evidence type="ECO:0000256" key="3">
    <source>
        <dbReference type="ARBA" id="ARBA00006251"/>
    </source>
</evidence>
<dbReference type="SFLD" id="SFLDS00005">
    <property type="entry name" value="Isoprenoid_Synthase_Type_I"/>
    <property type="match status" value="1"/>
</dbReference>
<dbReference type="AlphaFoldDB" id="A0A3L6LCU6"/>
<dbReference type="Proteomes" id="UP000266743">
    <property type="component" value="Chromosome 4"/>
</dbReference>
<reference evidence="11" key="1">
    <citation type="submission" date="2018-09" db="EMBL/GenBank/DDBJ databases">
        <title>whole genome sequence of T. equiperdum IVM-t1 strain.</title>
        <authorList>
            <person name="Suganuma K."/>
        </authorList>
    </citation>
    <scope>NUCLEOTIDE SEQUENCE [LARGE SCALE GENOMIC DNA]</scope>
    <source>
        <strain evidence="11">IVM-t1</strain>
    </source>
</reference>
<dbReference type="FunFam" id="1.10.600.10:FF:000003">
    <property type="entry name" value="Farnesyl-diphosphate farnesyltransferase 1"/>
    <property type="match status" value="1"/>
</dbReference>
<dbReference type="PANTHER" id="PTHR11626:SF2">
    <property type="entry name" value="SQUALENE SYNTHASE"/>
    <property type="match status" value="1"/>
</dbReference>
<evidence type="ECO:0000256" key="4">
    <source>
        <dbReference type="ARBA" id="ARBA00012373"/>
    </source>
</evidence>
<protein>
    <recommendedName>
        <fullName evidence="4">squalene synthase</fullName>
        <ecNumber evidence="4">2.5.1.21</ecNumber>
    </recommendedName>
</protein>
<keyword evidence="8" id="KW-1133">Transmembrane helix</keyword>
<name>A0A3L6LCU6_9TRYP</name>
<keyword evidence="5" id="KW-0444">Lipid biosynthesis</keyword>
<dbReference type="GO" id="GO:0051996">
    <property type="term" value="F:squalene synthase [NAD(P)H] activity"/>
    <property type="evidence" value="ECO:0007669"/>
    <property type="project" value="UniProtKB-EC"/>
</dbReference>
<dbReference type="PANTHER" id="PTHR11626">
    <property type="entry name" value="FARNESYL-DIPHOSPHATE FARNESYLTRANSFERASE"/>
    <property type="match status" value="1"/>
</dbReference>